<dbReference type="EnsemblMetazoa" id="ASIC008876-RA">
    <property type="protein sequence ID" value="ASIC008876-PA"/>
    <property type="gene ID" value="ASIC008876"/>
</dbReference>
<reference evidence="2" key="2">
    <citation type="submission" date="2020-05" db="UniProtKB">
        <authorList>
            <consortium name="EnsemblMetazoa"/>
        </authorList>
    </citation>
    <scope>IDENTIFICATION</scope>
</reference>
<proteinExistence type="predicted"/>
<dbReference type="AlphaFoldDB" id="A0A084VTI9"/>
<evidence type="ECO:0000313" key="2">
    <source>
        <dbReference type="EnsemblMetazoa" id="ASIC008876-PA"/>
    </source>
</evidence>
<evidence type="ECO:0000313" key="1">
    <source>
        <dbReference type="EMBL" id="KFB41283.1"/>
    </source>
</evidence>
<reference evidence="1 3" key="1">
    <citation type="journal article" date="2014" name="BMC Genomics">
        <title>Genome sequence of Anopheles sinensis provides insight into genetics basis of mosquito competence for malaria parasites.</title>
        <authorList>
            <person name="Zhou D."/>
            <person name="Zhang D."/>
            <person name="Ding G."/>
            <person name="Shi L."/>
            <person name="Hou Q."/>
            <person name="Ye Y."/>
            <person name="Xu Y."/>
            <person name="Zhou H."/>
            <person name="Xiong C."/>
            <person name="Li S."/>
            <person name="Yu J."/>
            <person name="Hong S."/>
            <person name="Yu X."/>
            <person name="Zou P."/>
            <person name="Chen C."/>
            <person name="Chang X."/>
            <person name="Wang W."/>
            <person name="Lv Y."/>
            <person name="Sun Y."/>
            <person name="Ma L."/>
            <person name="Shen B."/>
            <person name="Zhu C."/>
        </authorList>
    </citation>
    <scope>NUCLEOTIDE SEQUENCE [LARGE SCALE GENOMIC DNA]</scope>
</reference>
<dbReference type="Proteomes" id="UP000030765">
    <property type="component" value="Unassembled WGS sequence"/>
</dbReference>
<keyword evidence="3" id="KW-1185">Reference proteome</keyword>
<name>A0A084VTI9_ANOSI</name>
<organism evidence="1">
    <name type="scientific">Anopheles sinensis</name>
    <name type="common">Mosquito</name>
    <dbReference type="NCBI Taxonomy" id="74873"/>
    <lineage>
        <taxon>Eukaryota</taxon>
        <taxon>Metazoa</taxon>
        <taxon>Ecdysozoa</taxon>
        <taxon>Arthropoda</taxon>
        <taxon>Hexapoda</taxon>
        <taxon>Insecta</taxon>
        <taxon>Pterygota</taxon>
        <taxon>Neoptera</taxon>
        <taxon>Endopterygota</taxon>
        <taxon>Diptera</taxon>
        <taxon>Nematocera</taxon>
        <taxon>Culicoidea</taxon>
        <taxon>Culicidae</taxon>
        <taxon>Anophelinae</taxon>
        <taxon>Anopheles</taxon>
    </lineage>
</organism>
<evidence type="ECO:0000313" key="3">
    <source>
        <dbReference type="Proteomes" id="UP000030765"/>
    </source>
</evidence>
<accession>A0A084VTI9</accession>
<gene>
    <name evidence="1" type="ORF">ZHAS_00008876</name>
</gene>
<dbReference type="VEuPathDB" id="VectorBase:ASIC008876"/>
<dbReference type="EMBL" id="KE525079">
    <property type="protein sequence ID" value="KFB41283.1"/>
    <property type="molecule type" value="Genomic_DNA"/>
</dbReference>
<sequence>MEYGRSVAPSELGGSSVVFLDLPSRARQLHGLHSTGTESATLSTGSEAVKLFGREKSQDM</sequence>
<protein>
    <submittedName>
        <fullName evidence="1 2">Uncharacterized protein</fullName>
    </submittedName>
</protein>
<dbReference type="EMBL" id="ATLV01016357">
    <property type="status" value="NOT_ANNOTATED_CDS"/>
    <property type="molecule type" value="Genomic_DNA"/>
</dbReference>